<evidence type="ECO:0000259" key="3">
    <source>
        <dbReference type="Pfam" id="PF13961"/>
    </source>
</evidence>
<evidence type="ECO:0000313" key="5">
    <source>
        <dbReference type="Proteomes" id="UP001187471"/>
    </source>
</evidence>
<name>A0AA88SP80_9ASTE</name>
<evidence type="ECO:0000256" key="1">
    <source>
        <dbReference type="SAM" id="MobiDB-lite"/>
    </source>
</evidence>
<dbReference type="EMBL" id="JAVXUO010000049">
    <property type="protein sequence ID" value="KAK2995860.1"/>
    <property type="molecule type" value="Genomic_DNA"/>
</dbReference>
<feature type="region of interest" description="Disordered" evidence="1">
    <location>
        <begin position="82"/>
        <end position="103"/>
    </location>
</feature>
<reference evidence="4" key="1">
    <citation type="submission" date="2022-12" db="EMBL/GenBank/DDBJ databases">
        <title>Draft genome assemblies for two species of Escallonia (Escalloniales).</title>
        <authorList>
            <person name="Chanderbali A."/>
            <person name="Dervinis C."/>
            <person name="Anghel I."/>
            <person name="Soltis D."/>
            <person name="Soltis P."/>
            <person name="Zapata F."/>
        </authorList>
    </citation>
    <scope>NUCLEOTIDE SEQUENCE</scope>
    <source>
        <strain evidence="4">UCBG92.1500</strain>
        <tissue evidence="4">Leaf</tissue>
    </source>
</reference>
<evidence type="ECO:0000313" key="4">
    <source>
        <dbReference type="EMBL" id="KAK2995860.1"/>
    </source>
</evidence>
<dbReference type="Proteomes" id="UP001187471">
    <property type="component" value="Unassembled WGS sequence"/>
</dbReference>
<dbReference type="InterPro" id="IPR025314">
    <property type="entry name" value="DUF4219"/>
</dbReference>
<keyword evidence="5" id="KW-1185">Reference proteome</keyword>
<dbReference type="Pfam" id="PF07727">
    <property type="entry name" value="RVT_2"/>
    <property type="match status" value="1"/>
</dbReference>
<protein>
    <recommendedName>
        <fullName evidence="6">DUF4219 domain-containing protein</fullName>
    </recommendedName>
</protein>
<organism evidence="4 5">
    <name type="scientific">Escallonia rubra</name>
    <dbReference type="NCBI Taxonomy" id="112253"/>
    <lineage>
        <taxon>Eukaryota</taxon>
        <taxon>Viridiplantae</taxon>
        <taxon>Streptophyta</taxon>
        <taxon>Embryophyta</taxon>
        <taxon>Tracheophyta</taxon>
        <taxon>Spermatophyta</taxon>
        <taxon>Magnoliopsida</taxon>
        <taxon>eudicotyledons</taxon>
        <taxon>Gunneridae</taxon>
        <taxon>Pentapetalae</taxon>
        <taxon>asterids</taxon>
        <taxon>campanulids</taxon>
        <taxon>Escalloniales</taxon>
        <taxon>Escalloniaceae</taxon>
        <taxon>Escallonia</taxon>
    </lineage>
</organism>
<dbReference type="InterPro" id="IPR013103">
    <property type="entry name" value="RVT_2"/>
</dbReference>
<feature type="domain" description="Reverse transcriptase Ty1/copia-type" evidence="2">
    <location>
        <begin position="121"/>
        <end position="177"/>
    </location>
</feature>
<comment type="caution">
    <text evidence="4">The sequence shown here is derived from an EMBL/GenBank/DDBJ whole genome shotgun (WGS) entry which is preliminary data.</text>
</comment>
<accession>A0AA88SP80</accession>
<dbReference type="AlphaFoldDB" id="A0AA88SP80"/>
<proteinExistence type="predicted"/>
<feature type="compositionally biased region" description="Basic and acidic residues" evidence="1">
    <location>
        <begin position="88"/>
        <end position="103"/>
    </location>
</feature>
<evidence type="ECO:0008006" key="6">
    <source>
        <dbReference type="Google" id="ProtNLM"/>
    </source>
</evidence>
<feature type="domain" description="DUF4219" evidence="3">
    <location>
        <begin position="15"/>
        <end position="41"/>
    </location>
</feature>
<sequence length="187" mass="21991">MSSKGTTLSFQYPQLTRFNYENWAIRMKAILGAHGVWEVVEKEVKVKAMEEDVVEGEEEEEINTILLKREESQVLQEVVEMEEEEEECQTKKVEEETKPIQHKEDVEEPALFLTFKEEPKDEKNFKKAMAHEFEMSEMGLMSYYVGIEVKQMEDGIFISQEASAKEVLKKFNMFDLQSRQHAHEVWS</sequence>
<evidence type="ECO:0000259" key="2">
    <source>
        <dbReference type="Pfam" id="PF07727"/>
    </source>
</evidence>
<dbReference type="Pfam" id="PF13961">
    <property type="entry name" value="DUF4219"/>
    <property type="match status" value="1"/>
</dbReference>
<gene>
    <name evidence="4" type="ORF">RJ640_001437</name>
</gene>